<dbReference type="Proteomes" id="UP001169069">
    <property type="component" value="Unassembled WGS sequence"/>
</dbReference>
<keyword evidence="3" id="KW-1185">Reference proteome</keyword>
<name>A0ABT7QUU9_9BACT</name>
<protein>
    <submittedName>
        <fullName evidence="2">LPS export ABC transporter periplasmic protein LptC</fullName>
    </submittedName>
</protein>
<keyword evidence="1" id="KW-0472">Membrane</keyword>
<feature type="transmembrane region" description="Helical" evidence="1">
    <location>
        <begin position="6"/>
        <end position="25"/>
    </location>
</feature>
<dbReference type="Pfam" id="PF06835">
    <property type="entry name" value="LptC"/>
    <property type="match status" value="1"/>
</dbReference>
<keyword evidence="1" id="KW-0812">Transmembrane</keyword>
<comment type="caution">
    <text evidence="2">The sequence shown here is derived from an EMBL/GenBank/DDBJ whole genome shotgun (WGS) entry which is preliminary data.</text>
</comment>
<evidence type="ECO:0000313" key="3">
    <source>
        <dbReference type="Proteomes" id="UP001169069"/>
    </source>
</evidence>
<dbReference type="EMBL" id="JAQIBD010000001">
    <property type="protein sequence ID" value="MDM5270619.1"/>
    <property type="molecule type" value="Genomic_DNA"/>
</dbReference>
<sequence length="170" mass="19446">MGLRLEYIISIIVALIFVSFFLINIEQKSRQKNESTKQLAFSDTRLIEVDTQKILGLAHSRYGVYENKTLILSDIIYHTDTVNLLQAQKGIYKGDYLFLEGNVTLNQKNGFDYTAQKAAYNQKSEVLSIESPFEAHMNKNIISGINLVYNMKEKKITAQKIKAVVFTLEK</sequence>
<dbReference type="InterPro" id="IPR010664">
    <property type="entry name" value="LipoPS_assembly_LptC-rel"/>
</dbReference>
<keyword evidence="1" id="KW-1133">Transmembrane helix</keyword>
<gene>
    <name evidence="2" type="primary">lptC</name>
    <name evidence="2" type="ORF">PGH07_00335</name>
</gene>
<evidence type="ECO:0000256" key="1">
    <source>
        <dbReference type="SAM" id="Phobius"/>
    </source>
</evidence>
<accession>A0ABT7QUU9</accession>
<dbReference type="RefSeq" id="WP_289411897.1">
    <property type="nucleotide sequence ID" value="NZ_JAQIBD010000001.1"/>
</dbReference>
<proteinExistence type="predicted"/>
<organism evidence="2 3">
    <name type="scientific">Sulfurovum zhangzhouensis</name>
    <dbReference type="NCBI Taxonomy" id="3019067"/>
    <lineage>
        <taxon>Bacteria</taxon>
        <taxon>Pseudomonadati</taxon>
        <taxon>Campylobacterota</taxon>
        <taxon>Epsilonproteobacteria</taxon>
        <taxon>Campylobacterales</taxon>
        <taxon>Sulfurovaceae</taxon>
        <taxon>Sulfurovum</taxon>
    </lineage>
</organism>
<evidence type="ECO:0000313" key="2">
    <source>
        <dbReference type="EMBL" id="MDM5270619.1"/>
    </source>
</evidence>
<reference evidence="2" key="1">
    <citation type="submission" date="2023-01" db="EMBL/GenBank/DDBJ databases">
        <title>Sulfurovum sp. zt1-1 genome assembly.</title>
        <authorList>
            <person name="Wang J."/>
        </authorList>
    </citation>
    <scope>NUCLEOTIDE SEQUENCE</scope>
    <source>
        <strain evidence="2">Zt1-1</strain>
    </source>
</reference>